<reference evidence="3" key="1">
    <citation type="submission" date="2009-01" db="EMBL/GenBank/DDBJ databases">
        <title>Complete sequence of plasmid1 of Arthrobacter chlorophenolicus A6.</title>
        <authorList>
            <consortium name="US DOE Joint Genome Institute"/>
            <person name="Lucas S."/>
            <person name="Copeland A."/>
            <person name="Lapidus A."/>
            <person name="Glavina del Rio T."/>
            <person name="Tice H."/>
            <person name="Bruce D."/>
            <person name="Goodwin L."/>
            <person name="Pitluck S."/>
            <person name="Goltsman E."/>
            <person name="Clum A."/>
            <person name="Larimer F."/>
            <person name="Land M."/>
            <person name="Hauser L."/>
            <person name="Kyrpides N."/>
            <person name="Mikhailova N."/>
            <person name="Jansson J."/>
            <person name="Richardson P."/>
        </authorList>
    </citation>
    <scope>NUCLEOTIDE SEQUENCE [LARGE SCALE GENOMIC DNA]</scope>
    <source>
        <strain evidence="3">A6</strain>
        <plasmid evidence="3">pACHL01</plasmid>
    </source>
</reference>
<dbReference type="HOGENOM" id="CLU_917159_0_0_11"/>
<evidence type="ECO:0000259" key="2">
    <source>
        <dbReference type="PROSITE" id="PS51903"/>
    </source>
</evidence>
<name>B8HIE5_PSECP</name>
<dbReference type="Pfam" id="PF02861">
    <property type="entry name" value="Clp_N"/>
    <property type="match status" value="1"/>
</dbReference>
<dbReference type="RefSeq" id="WP_012623209.1">
    <property type="nucleotide sequence ID" value="NC_011879.1"/>
</dbReference>
<feature type="domain" description="Clp R" evidence="2">
    <location>
        <begin position="2"/>
        <end position="157"/>
    </location>
</feature>
<dbReference type="InterPro" id="IPR004176">
    <property type="entry name" value="Clp_R_N"/>
</dbReference>
<keyword evidence="4" id="KW-1185">Reference proteome</keyword>
<dbReference type="InterPro" id="IPR036628">
    <property type="entry name" value="Clp_N_dom_sf"/>
</dbReference>
<keyword evidence="3" id="KW-0614">Plasmid</keyword>
<evidence type="ECO:0000256" key="1">
    <source>
        <dbReference type="PROSITE-ProRule" id="PRU01251"/>
    </source>
</evidence>
<sequence length="303" mass="32262">MFEKFNDTARIALLAAKDIADHVHQDHIGTEHLLLAVTGGYGPATRQWKNAPGISPKTEAVIAALGIAPETIAAQAVAELTYGTSYDTGRLPFSENLKQVLEYALRSSMILGDNHVGPEHLLAGLARNSSGAAGAALSRLGITDLMIQAAIQDSTPAPSPTAARSCDVYVPVGKSIFKNGAKIYPDLAAAQTAHPDQEIAPFTIQLADGEFFDVCTMYPKPSSWGKFASYPDAFAAAAELGNVPGASIQVRIMTPHATEHRGKDSRGHDIILGRSVEYTTERLMTRVLGTQERTAAKKEGARV</sequence>
<organism evidence="3 4">
    <name type="scientific">Pseudarthrobacter chlorophenolicus (strain ATCC 700700 / DSM 12829 / CIP 107037 / JCM 12360 / KCTC 9906 / NCIMB 13794 / A6)</name>
    <name type="common">Arthrobacter chlorophenolicus</name>
    <dbReference type="NCBI Taxonomy" id="452863"/>
    <lineage>
        <taxon>Bacteria</taxon>
        <taxon>Bacillati</taxon>
        <taxon>Actinomycetota</taxon>
        <taxon>Actinomycetes</taxon>
        <taxon>Micrococcales</taxon>
        <taxon>Micrococcaceae</taxon>
        <taxon>Pseudarthrobacter</taxon>
    </lineage>
</organism>
<protein>
    <submittedName>
        <fullName evidence="3">Clp domain protein</fullName>
    </submittedName>
</protein>
<dbReference type="SUPFAM" id="SSF81923">
    <property type="entry name" value="Double Clp-N motif"/>
    <property type="match status" value="1"/>
</dbReference>
<dbReference type="Gene3D" id="1.10.1780.10">
    <property type="entry name" value="Clp, N-terminal domain"/>
    <property type="match status" value="1"/>
</dbReference>
<keyword evidence="1" id="KW-0677">Repeat</keyword>
<accession>B8HIE5</accession>
<dbReference type="EMBL" id="CP001342">
    <property type="protein sequence ID" value="ACL42192.1"/>
    <property type="molecule type" value="Genomic_DNA"/>
</dbReference>
<dbReference type="KEGG" id="ach:Achl_4241"/>
<evidence type="ECO:0000313" key="4">
    <source>
        <dbReference type="Proteomes" id="UP000002505"/>
    </source>
</evidence>
<dbReference type="AlphaFoldDB" id="B8HIE5"/>
<evidence type="ECO:0000313" key="3">
    <source>
        <dbReference type="EMBL" id="ACL42192.1"/>
    </source>
</evidence>
<dbReference type="OrthoDB" id="3628183at2"/>
<gene>
    <name evidence="3" type="ordered locus">Achl_4241</name>
</gene>
<geneLocation type="plasmid" evidence="3 4">
    <name>pACHL01</name>
</geneLocation>
<proteinExistence type="predicted"/>
<dbReference type="PROSITE" id="PS51903">
    <property type="entry name" value="CLP_R"/>
    <property type="match status" value="1"/>
</dbReference>
<dbReference type="Proteomes" id="UP000002505">
    <property type="component" value="Plasmid pACHL01"/>
</dbReference>